<evidence type="ECO:0000313" key="3">
    <source>
        <dbReference type="EMBL" id="MFD2563238.1"/>
    </source>
</evidence>
<dbReference type="RefSeq" id="WP_378292495.1">
    <property type="nucleotide sequence ID" value="NZ_JBHULE010000019.1"/>
</dbReference>
<feature type="compositionally biased region" description="Acidic residues" evidence="1">
    <location>
        <begin position="118"/>
        <end position="127"/>
    </location>
</feature>
<reference evidence="4" key="1">
    <citation type="journal article" date="2019" name="Int. J. Syst. Evol. Microbiol.">
        <title>The Global Catalogue of Microorganisms (GCM) 10K type strain sequencing project: providing services to taxonomists for standard genome sequencing and annotation.</title>
        <authorList>
            <consortium name="The Broad Institute Genomics Platform"/>
            <consortium name="The Broad Institute Genome Sequencing Center for Infectious Disease"/>
            <person name="Wu L."/>
            <person name="Ma J."/>
        </authorList>
    </citation>
    <scope>NUCLEOTIDE SEQUENCE [LARGE SCALE GENOMIC DNA]</scope>
    <source>
        <strain evidence="4">KCTC 52274</strain>
    </source>
</reference>
<protein>
    <recommendedName>
        <fullName evidence="5">Energy transducer TonB</fullName>
    </recommendedName>
</protein>
<organism evidence="3 4">
    <name type="scientific">Aquimarina rubra</name>
    <dbReference type="NCBI Taxonomy" id="1920033"/>
    <lineage>
        <taxon>Bacteria</taxon>
        <taxon>Pseudomonadati</taxon>
        <taxon>Bacteroidota</taxon>
        <taxon>Flavobacteriia</taxon>
        <taxon>Flavobacteriales</taxon>
        <taxon>Flavobacteriaceae</taxon>
        <taxon>Aquimarina</taxon>
    </lineage>
</organism>
<gene>
    <name evidence="3" type="ORF">ACFSR1_11225</name>
</gene>
<accession>A0ABW5LEA1</accession>
<name>A0ABW5LEA1_9FLAO</name>
<dbReference type="EMBL" id="JBHULE010000019">
    <property type="protein sequence ID" value="MFD2563238.1"/>
    <property type="molecule type" value="Genomic_DNA"/>
</dbReference>
<comment type="caution">
    <text evidence="3">The sequence shown here is derived from an EMBL/GenBank/DDBJ whole genome shotgun (WGS) entry which is preliminary data.</text>
</comment>
<keyword evidence="2" id="KW-0472">Membrane</keyword>
<evidence type="ECO:0000256" key="2">
    <source>
        <dbReference type="SAM" id="Phobius"/>
    </source>
</evidence>
<keyword evidence="4" id="KW-1185">Reference proteome</keyword>
<dbReference type="Proteomes" id="UP001597319">
    <property type="component" value="Unassembled WGS sequence"/>
</dbReference>
<evidence type="ECO:0008006" key="5">
    <source>
        <dbReference type="Google" id="ProtNLM"/>
    </source>
</evidence>
<sequence length="235" mass="27004">MEFIEKHKALIITSMLMGIFVMTLYNINMVNKKKEQSEILMEIPEELMEELAKEEEIEPPVEEQERELIASKRTHDAFNEDFEDSEDFEQRIKSLTETAEATEETSNNEQLAEGQEAINEDITPEEVPEAKKEEKPITEEVNNRNSSVTFTLKGREKKDIPNPIYTCNGSGKVVVKIEVNQNGYVTDAKIDKKRSSTRNECLFDNALDYAQDALFSSSDLKEQKGYITYYFNYGG</sequence>
<feature type="transmembrane region" description="Helical" evidence="2">
    <location>
        <begin position="9"/>
        <end position="27"/>
    </location>
</feature>
<keyword evidence="2" id="KW-1133">Transmembrane helix</keyword>
<keyword evidence="2" id="KW-0812">Transmembrane</keyword>
<evidence type="ECO:0000313" key="4">
    <source>
        <dbReference type="Proteomes" id="UP001597319"/>
    </source>
</evidence>
<proteinExistence type="predicted"/>
<evidence type="ECO:0000256" key="1">
    <source>
        <dbReference type="SAM" id="MobiDB-lite"/>
    </source>
</evidence>
<feature type="region of interest" description="Disordered" evidence="1">
    <location>
        <begin position="98"/>
        <end position="143"/>
    </location>
</feature>
<feature type="compositionally biased region" description="Basic and acidic residues" evidence="1">
    <location>
        <begin position="128"/>
        <end position="142"/>
    </location>
</feature>